<keyword evidence="2" id="KW-0255">Endonuclease</keyword>
<dbReference type="CDD" id="cd00085">
    <property type="entry name" value="HNHc"/>
    <property type="match status" value="1"/>
</dbReference>
<dbReference type="PANTHER" id="PTHR33877:SF2">
    <property type="entry name" value="OS07G0170200 PROTEIN"/>
    <property type="match status" value="1"/>
</dbReference>
<keyword evidence="2" id="KW-0378">Hydrolase</keyword>
<dbReference type="STRING" id="1817867.A3F83_04830"/>
<feature type="domain" description="HNH nuclease" evidence="1">
    <location>
        <begin position="72"/>
        <end position="123"/>
    </location>
</feature>
<sequence length="168" mass="19878">MLNTNVLVLNSSFQPLHVCHVRRALILVLRGKAEVVEYYEKLFVRTVSRKFQVPSVVRLRIYIQPSRRSVALNRRNIMRRDKYRCQYCGASTDDLTTDHIIPRSLGGEESWENLVTACMRCNNRKGNQTPEAAAMRLLSIPRRPSFYSFIRFYHPRSHDKWRPYLFMD</sequence>
<reference evidence="2 3" key="1">
    <citation type="journal article" date="2016" name="Nat. Commun.">
        <title>Thousands of microbial genomes shed light on interconnected biogeochemical processes in an aquifer system.</title>
        <authorList>
            <person name="Anantharaman K."/>
            <person name="Brown C.T."/>
            <person name="Hug L.A."/>
            <person name="Sharon I."/>
            <person name="Castelle C.J."/>
            <person name="Probst A.J."/>
            <person name="Thomas B.C."/>
            <person name="Singh A."/>
            <person name="Wilkins M.J."/>
            <person name="Karaoz U."/>
            <person name="Brodie E.L."/>
            <person name="Williams K.H."/>
            <person name="Hubbard S.S."/>
            <person name="Banfield J.F."/>
        </authorList>
    </citation>
    <scope>NUCLEOTIDE SEQUENCE [LARGE SCALE GENOMIC DNA]</scope>
</reference>
<proteinExistence type="predicted"/>
<evidence type="ECO:0000259" key="1">
    <source>
        <dbReference type="SMART" id="SM00507"/>
    </source>
</evidence>
<dbReference type="PANTHER" id="PTHR33877">
    <property type="entry name" value="SLL1193 PROTEIN"/>
    <property type="match status" value="1"/>
</dbReference>
<evidence type="ECO:0000313" key="3">
    <source>
        <dbReference type="Proteomes" id="UP000179129"/>
    </source>
</evidence>
<dbReference type="AlphaFoldDB" id="A0A1F5YZ11"/>
<dbReference type="Gene3D" id="1.10.30.50">
    <property type="match status" value="1"/>
</dbReference>
<dbReference type="Proteomes" id="UP000179129">
    <property type="component" value="Unassembled WGS sequence"/>
</dbReference>
<name>A0A1F5YZ11_9BACT</name>
<organism evidence="2 3">
    <name type="scientific">Candidatus Glassbacteria bacterium RIFCSPLOWO2_12_FULL_58_11</name>
    <dbReference type="NCBI Taxonomy" id="1817867"/>
    <lineage>
        <taxon>Bacteria</taxon>
        <taxon>Candidatus Glassiibacteriota</taxon>
    </lineage>
</organism>
<protein>
    <submittedName>
        <fullName evidence="2">HNH endonuclease</fullName>
    </submittedName>
</protein>
<accession>A0A1F5YZ11</accession>
<dbReference type="GO" id="GO:0004519">
    <property type="term" value="F:endonuclease activity"/>
    <property type="evidence" value="ECO:0007669"/>
    <property type="project" value="UniProtKB-KW"/>
</dbReference>
<evidence type="ECO:0000313" key="2">
    <source>
        <dbReference type="EMBL" id="OGG05429.1"/>
    </source>
</evidence>
<dbReference type="Pfam" id="PF14279">
    <property type="entry name" value="HNH_5"/>
    <property type="match status" value="1"/>
</dbReference>
<dbReference type="EMBL" id="MFIX01000052">
    <property type="protein sequence ID" value="OGG05429.1"/>
    <property type="molecule type" value="Genomic_DNA"/>
</dbReference>
<dbReference type="SMART" id="SM00507">
    <property type="entry name" value="HNHc"/>
    <property type="match status" value="1"/>
</dbReference>
<keyword evidence="2" id="KW-0540">Nuclease</keyword>
<dbReference type="InterPro" id="IPR052892">
    <property type="entry name" value="NA-targeting_endonuclease"/>
</dbReference>
<dbReference type="InterPro" id="IPR029471">
    <property type="entry name" value="HNH_5"/>
</dbReference>
<dbReference type="InterPro" id="IPR003615">
    <property type="entry name" value="HNH_nuc"/>
</dbReference>
<gene>
    <name evidence="2" type="ORF">A3F83_04830</name>
</gene>
<comment type="caution">
    <text evidence="2">The sequence shown here is derived from an EMBL/GenBank/DDBJ whole genome shotgun (WGS) entry which is preliminary data.</text>
</comment>